<dbReference type="EMBL" id="JAVHNQ010000012">
    <property type="protein sequence ID" value="KAK6335593.1"/>
    <property type="molecule type" value="Genomic_DNA"/>
</dbReference>
<gene>
    <name evidence="1" type="ORF">TWF696_002361</name>
</gene>
<evidence type="ECO:0000313" key="1">
    <source>
        <dbReference type="EMBL" id="KAK6335593.1"/>
    </source>
</evidence>
<dbReference type="Gene3D" id="3.40.50.1820">
    <property type="entry name" value="alpha/beta hydrolase"/>
    <property type="match status" value="2"/>
</dbReference>
<accession>A0AAV9U7Z0</accession>
<keyword evidence="2" id="KW-1185">Reference proteome</keyword>
<reference evidence="1 2" key="1">
    <citation type="submission" date="2019-10" db="EMBL/GenBank/DDBJ databases">
        <authorList>
            <person name="Palmer J.M."/>
        </authorList>
    </citation>
    <scope>NUCLEOTIDE SEQUENCE [LARGE SCALE GENOMIC DNA]</scope>
    <source>
        <strain evidence="1 2">TWF696</strain>
    </source>
</reference>
<comment type="caution">
    <text evidence="1">The sequence shown here is derived from an EMBL/GenBank/DDBJ whole genome shotgun (WGS) entry which is preliminary data.</text>
</comment>
<dbReference type="InterPro" id="IPR029058">
    <property type="entry name" value="AB_hydrolase_fold"/>
</dbReference>
<proteinExistence type="predicted"/>
<sequence length="277" mass="32428">MIDTTPYTTVSGLFRVEKHVIPAFPIREHIRGVWSDNDRLQLVANCYTPLSNPNPRPGDLTILAAHGNGFHKELYEVFFGYLVEEYEKKGARIRSIWIADIHNQGESGVLNERKLGGDEAVEFFKSRPFYQKWDPRVLDLQLKYGLRKVPTALYPDVEKVGEEAVTLRTTKHQEVFTFWRTNVQDRPDSTEIFQRLKELKTPVCYIQGETSLINWGNKNELKRLNTPQPSVLAADYLFRRINIWKEETEKHKESWPSTMTISPHYFEPRLREQSYEV</sequence>
<protein>
    <submittedName>
        <fullName evidence="1">Uncharacterized protein</fullName>
    </submittedName>
</protein>
<dbReference type="AlphaFoldDB" id="A0AAV9U7Z0"/>
<organism evidence="1 2">
    <name type="scientific">Orbilia brochopaga</name>
    <dbReference type="NCBI Taxonomy" id="3140254"/>
    <lineage>
        <taxon>Eukaryota</taxon>
        <taxon>Fungi</taxon>
        <taxon>Dikarya</taxon>
        <taxon>Ascomycota</taxon>
        <taxon>Pezizomycotina</taxon>
        <taxon>Orbiliomycetes</taxon>
        <taxon>Orbiliales</taxon>
        <taxon>Orbiliaceae</taxon>
        <taxon>Orbilia</taxon>
    </lineage>
</organism>
<name>A0AAV9U7Z0_9PEZI</name>
<evidence type="ECO:0000313" key="2">
    <source>
        <dbReference type="Proteomes" id="UP001375240"/>
    </source>
</evidence>
<dbReference type="Proteomes" id="UP001375240">
    <property type="component" value="Unassembled WGS sequence"/>
</dbReference>